<comment type="similarity">
    <text evidence="2">Belongs to the TMEM14 family.</text>
</comment>
<keyword evidence="4 6" id="KW-1133">Transmembrane helix</keyword>
<evidence type="ECO:0000256" key="1">
    <source>
        <dbReference type="ARBA" id="ARBA00004370"/>
    </source>
</evidence>
<proteinExistence type="inferred from homology"/>
<dbReference type="InterPro" id="IPR005349">
    <property type="entry name" value="TMEM14"/>
</dbReference>
<feature type="transmembrane region" description="Helical" evidence="6">
    <location>
        <begin position="192"/>
        <end position="213"/>
    </location>
</feature>
<dbReference type="EMBL" id="PNBA02000009">
    <property type="protein sequence ID" value="KAG6413664.1"/>
    <property type="molecule type" value="Genomic_DNA"/>
</dbReference>
<evidence type="ECO:0000256" key="5">
    <source>
        <dbReference type="ARBA" id="ARBA00023136"/>
    </source>
</evidence>
<dbReference type="PANTHER" id="PTHR12668:SF48">
    <property type="entry name" value="PROTEIN FATTY ACID EXPORT 1, CHLOROPLASTIC"/>
    <property type="match status" value="1"/>
</dbReference>
<sequence>MSSSISQLSCFSAVVDSRRSHLHQRLHLFPTKFRPIKVINVMNSDGHGSKLSQLENNTPSYVEDASASYNGSSVQPHSAADSSVAGGAIDEQESAVTQPKRAAMIHDFCFGIPFGGLVFSGGLVGFLVSRNPRTLMSGVLYGGALLALSTLSLKVWKQGKPSFPFILGQAVLSLALLLKHSRAYTLVMLNTIKLFTSVLHIMFSNLTVASCIFSQTNKFFPAAFNVVISAAMLLFYAYVMISGGNPPPKKLKPTAAVETS</sequence>
<reference evidence="7" key="2">
    <citation type="submission" date="2020-08" db="EMBL/GenBank/DDBJ databases">
        <title>Plant Genome Project.</title>
        <authorList>
            <person name="Zhang R.-G."/>
        </authorList>
    </citation>
    <scope>NUCLEOTIDE SEQUENCE</scope>
    <source>
        <strain evidence="7">Huo1</strain>
        <tissue evidence="7">Leaf</tissue>
    </source>
</reference>
<dbReference type="AlphaFoldDB" id="A0A8X8XJD8"/>
<dbReference type="Pfam" id="PF03647">
    <property type="entry name" value="Tmemb_14"/>
    <property type="match status" value="1"/>
</dbReference>
<dbReference type="InterPro" id="IPR044890">
    <property type="entry name" value="TMEM14_sf"/>
</dbReference>
<dbReference type="GO" id="GO:0009706">
    <property type="term" value="C:chloroplast inner membrane"/>
    <property type="evidence" value="ECO:0007669"/>
    <property type="project" value="TreeGrafter"/>
</dbReference>
<evidence type="ECO:0000256" key="2">
    <source>
        <dbReference type="ARBA" id="ARBA00007590"/>
    </source>
</evidence>
<dbReference type="PANTHER" id="PTHR12668">
    <property type="entry name" value="TRANSMEMBRANE PROTEIN 14, 15"/>
    <property type="match status" value="1"/>
</dbReference>
<name>A0A8X8XJD8_SALSN</name>
<feature type="transmembrane region" description="Helical" evidence="6">
    <location>
        <begin position="220"/>
        <end position="241"/>
    </location>
</feature>
<feature type="transmembrane region" description="Helical" evidence="6">
    <location>
        <begin position="135"/>
        <end position="156"/>
    </location>
</feature>
<gene>
    <name evidence="7" type="ORF">SASPL_126378</name>
</gene>
<evidence type="ECO:0000313" key="7">
    <source>
        <dbReference type="EMBL" id="KAG6413664.1"/>
    </source>
</evidence>
<keyword evidence="5 6" id="KW-0472">Membrane</keyword>
<organism evidence="7">
    <name type="scientific">Salvia splendens</name>
    <name type="common">Scarlet sage</name>
    <dbReference type="NCBI Taxonomy" id="180675"/>
    <lineage>
        <taxon>Eukaryota</taxon>
        <taxon>Viridiplantae</taxon>
        <taxon>Streptophyta</taxon>
        <taxon>Embryophyta</taxon>
        <taxon>Tracheophyta</taxon>
        <taxon>Spermatophyta</taxon>
        <taxon>Magnoliopsida</taxon>
        <taxon>eudicotyledons</taxon>
        <taxon>Gunneridae</taxon>
        <taxon>Pentapetalae</taxon>
        <taxon>asterids</taxon>
        <taxon>lamiids</taxon>
        <taxon>Lamiales</taxon>
        <taxon>Lamiaceae</taxon>
        <taxon>Nepetoideae</taxon>
        <taxon>Mentheae</taxon>
        <taxon>Salviinae</taxon>
        <taxon>Salvia</taxon>
        <taxon>Salvia subgen. Calosphace</taxon>
        <taxon>core Calosphace</taxon>
    </lineage>
</organism>
<keyword evidence="3 6" id="KW-0812">Transmembrane</keyword>
<keyword evidence="8" id="KW-1185">Reference proteome</keyword>
<dbReference type="GO" id="GO:0015245">
    <property type="term" value="F:fatty acid transmembrane transporter activity"/>
    <property type="evidence" value="ECO:0007669"/>
    <property type="project" value="TreeGrafter"/>
</dbReference>
<feature type="transmembrane region" description="Helical" evidence="6">
    <location>
        <begin position="108"/>
        <end position="129"/>
    </location>
</feature>
<protein>
    <submittedName>
        <fullName evidence="7">Uncharacterized protein</fullName>
    </submittedName>
</protein>
<evidence type="ECO:0000256" key="3">
    <source>
        <dbReference type="ARBA" id="ARBA00022692"/>
    </source>
</evidence>
<evidence type="ECO:0000256" key="6">
    <source>
        <dbReference type="SAM" id="Phobius"/>
    </source>
</evidence>
<comment type="caution">
    <text evidence="7">The sequence shown here is derived from an EMBL/GenBank/DDBJ whole genome shotgun (WGS) entry which is preliminary data.</text>
</comment>
<comment type="subcellular location">
    <subcellularLocation>
        <location evidence="1">Membrane</location>
    </subcellularLocation>
</comment>
<evidence type="ECO:0000256" key="4">
    <source>
        <dbReference type="ARBA" id="ARBA00022989"/>
    </source>
</evidence>
<reference evidence="7" key="1">
    <citation type="submission" date="2018-01" db="EMBL/GenBank/DDBJ databases">
        <authorList>
            <person name="Mao J.F."/>
        </authorList>
    </citation>
    <scope>NUCLEOTIDE SEQUENCE</scope>
    <source>
        <strain evidence="7">Huo1</strain>
        <tissue evidence="7">Leaf</tissue>
    </source>
</reference>
<dbReference type="Proteomes" id="UP000298416">
    <property type="component" value="Unassembled WGS sequence"/>
</dbReference>
<accession>A0A8X8XJD8</accession>
<evidence type="ECO:0000313" key="8">
    <source>
        <dbReference type="Proteomes" id="UP000298416"/>
    </source>
</evidence>
<dbReference type="Gene3D" id="1.10.10.1740">
    <property type="entry name" value="Transmembrane protein 14-like"/>
    <property type="match status" value="1"/>
</dbReference>